<dbReference type="GeneID" id="130465430"/>
<dbReference type="InterPro" id="IPR029071">
    <property type="entry name" value="Ubiquitin-like_domsf"/>
</dbReference>
<proteinExistence type="predicted"/>
<dbReference type="Gene3D" id="3.10.20.90">
    <property type="entry name" value="Phosphatidylinositol 3-kinase Catalytic Subunit, Chain A, domain 1"/>
    <property type="match status" value="1"/>
</dbReference>
<evidence type="ECO:0000313" key="4">
    <source>
        <dbReference type="RefSeq" id="XP_056690159.1"/>
    </source>
</evidence>
<reference evidence="4" key="2">
    <citation type="submission" date="2025-08" db="UniProtKB">
        <authorList>
            <consortium name="RefSeq"/>
        </authorList>
    </citation>
    <scope>IDENTIFICATION</scope>
    <source>
        <tissue evidence="4">Leaf</tissue>
    </source>
</reference>
<evidence type="ECO:0000256" key="1">
    <source>
        <dbReference type="ARBA" id="ARBA00022499"/>
    </source>
</evidence>
<sequence length="108" mass="12404">MQIFVKTLRGNTITLEVEGSNSIVDLKSMIKEKDGIPMDQQRIMMGDKELLEKEDYEERMNTLEDYNINKETTLHLTSTLIGGSRHYPHGSLNFVPPTLRKLAYETCV</sequence>
<accession>A0ABM3R3I8</accession>
<dbReference type="SMART" id="SM00213">
    <property type="entry name" value="UBQ"/>
    <property type="match status" value="1"/>
</dbReference>
<dbReference type="SUPFAM" id="SSF54236">
    <property type="entry name" value="Ubiquitin-like"/>
    <property type="match status" value="1"/>
</dbReference>
<name>A0ABM3R3I8_SPIOL</name>
<dbReference type="InterPro" id="IPR050158">
    <property type="entry name" value="Ubiquitin_ubiquitin-like"/>
</dbReference>
<evidence type="ECO:0000313" key="3">
    <source>
        <dbReference type="Proteomes" id="UP000813463"/>
    </source>
</evidence>
<dbReference type="Proteomes" id="UP000813463">
    <property type="component" value="Chromosome 1"/>
</dbReference>
<evidence type="ECO:0000259" key="2">
    <source>
        <dbReference type="PROSITE" id="PS50053"/>
    </source>
</evidence>
<dbReference type="Pfam" id="PF00240">
    <property type="entry name" value="ubiquitin"/>
    <property type="match status" value="1"/>
</dbReference>
<dbReference type="PANTHER" id="PTHR10666">
    <property type="entry name" value="UBIQUITIN"/>
    <property type="match status" value="1"/>
</dbReference>
<dbReference type="InterPro" id="IPR000626">
    <property type="entry name" value="Ubiquitin-like_dom"/>
</dbReference>
<reference evidence="3" key="1">
    <citation type="journal article" date="2021" name="Nat. Commun.">
        <title>Genomic analyses provide insights into spinach domestication and the genetic basis of agronomic traits.</title>
        <authorList>
            <person name="Cai X."/>
            <person name="Sun X."/>
            <person name="Xu C."/>
            <person name="Sun H."/>
            <person name="Wang X."/>
            <person name="Ge C."/>
            <person name="Zhang Z."/>
            <person name="Wang Q."/>
            <person name="Fei Z."/>
            <person name="Jiao C."/>
            <person name="Wang Q."/>
        </authorList>
    </citation>
    <scope>NUCLEOTIDE SEQUENCE [LARGE SCALE GENOMIC DNA]</scope>
    <source>
        <strain evidence="3">cv. Varoflay</strain>
    </source>
</reference>
<feature type="domain" description="Ubiquitin-like" evidence="2">
    <location>
        <begin position="1"/>
        <end position="83"/>
    </location>
</feature>
<organism evidence="3 4">
    <name type="scientific">Spinacia oleracea</name>
    <name type="common">Spinach</name>
    <dbReference type="NCBI Taxonomy" id="3562"/>
    <lineage>
        <taxon>Eukaryota</taxon>
        <taxon>Viridiplantae</taxon>
        <taxon>Streptophyta</taxon>
        <taxon>Embryophyta</taxon>
        <taxon>Tracheophyta</taxon>
        <taxon>Spermatophyta</taxon>
        <taxon>Magnoliopsida</taxon>
        <taxon>eudicotyledons</taxon>
        <taxon>Gunneridae</taxon>
        <taxon>Pentapetalae</taxon>
        <taxon>Caryophyllales</taxon>
        <taxon>Chenopodiaceae</taxon>
        <taxon>Chenopodioideae</taxon>
        <taxon>Anserineae</taxon>
        <taxon>Spinacia</taxon>
    </lineage>
</organism>
<dbReference type="InterPro" id="IPR019956">
    <property type="entry name" value="Ubiquitin_dom"/>
</dbReference>
<protein>
    <submittedName>
        <fullName evidence="4">Ubiquitin-like</fullName>
    </submittedName>
</protein>
<dbReference type="PROSITE" id="PS50053">
    <property type="entry name" value="UBIQUITIN_2"/>
    <property type="match status" value="1"/>
</dbReference>
<dbReference type="RefSeq" id="XP_056690159.1">
    <property type="nucleotide sequence ID" value="XM_056834181.1"/>
</dbReference>
<dbReference type="PRINTS" id="PR00348">
    <property type="entry name" value="UBIQUITIN"/>
</dbReference>
<keyword evidence="3" id="KW-1185">Reference proteome</keyword>
<keyword evidence="1" id="KW-1017">Isopeptide bond</keyword>
<gene>
    <name evidence="4" type="primary">LOC130465430</name>
</gene>